<name>A0ABT9YJ09_9BACI</name>
<dbReference type="EMBL" id="JAUSUA010000002">
    <property type="protein sequence ID" value="MDQ0207014.1"/>
    <property type="molecule type" value="Genomic_DNA"/>
</dbReference>
<keyword evidence="1" id="KW-0472">Membrane</keyword>
<feature type="transmembrane region" description="Helical" evidence="1">
    <location>
        <begin position="175"/>
        <end position="193"/>
    </location>
</feature>
<feature type="transmembrane region" description="Helical" evidence="1">
    <location>
        <begin position="140"/>
        <end position="163"/>
    </location>
</feature>
<dbReference type="Proteomes" id="UP001225034">
    <property type="component" value="Unassembled WGS sequence"/>
</dbReference>
<sequence length="265" mass="30561">MTSFLTLLKRDLRLQLPLMMIFSTTMLVVAALFTILAIRLNSNFYYGIILIFFFLFFFILFALPINSIWKEWRMKTAAHWLMLPSSVHAKIWSKLLSIIIWVLFLFVLAILLWAATALIGQTDLHNVSFELLGMLFNLGLLTLIPYALYTIISGSLPVFLGVIMLKGEGGWKGSLYAGLLVAFYIIFMPWVTVAETFSFLRIGPIYFDPTPFQETTTIGNAEFTFGMINNGTDPYTYVSFLILEFLLFCLMYFICWWYLARKVEI</sequence>
<gene>
    <name evidence="2" type="ORF">J2S05_001813</name>
</gene>
<organism evidence="2 3">
    <name type="scientific">Alkalicoccobacillus murimartini</name>
    <dbReference type="NCBI Taxonomy" id="171685"/>
    <lineage>
        <taxon>Bacteria</taxon>
        <taxon>Bacillati</taxon>
        <taxon>Bacillota</taxon>
        <taxon>Bacilli</taxon>
        <taxon>Bacillales</taxon>
        <taxon>Bacillaceae</taxon>
        <taxon>Alkalicoccobacillus</taxon>
    </lineage>
</organism>
<proteinExistence type="predicted"/>
<accession>A0ABT9YJ09</accession>
<keyword evidence="3" id="KW-1185">Reference proteome</keyword>
<evidence type="ECO:0000313" key="3">
    <source>
        <dbReference type="Proteomes" id="UP001225034"/>
    </source>
</evidence>
<feature type="transmembrane region" description="Helical" evidence="1">
    <location>
        <begin position="95"/>
        <end position="120"/>
    </location>
</feature>
<evidence type="ECO:0000256" key="1">
    <source>
        <dbReference type="SAM" id="Phobius"/>
    </source>
</evidence>
<feature type="transmembrane region" description="Helical" evidence="1">
    <location>
        <begin position="237"/>
        <end position="259"/>
    </location>
</feature>
<keyword evidence="1" id="KW-0812">Transmembrane</keyword>
<feature type="transmembrane region" description="Helical" evidence="1">
    <location>
        <begin position="44"/>
        <end position="65"/>
    </location>
</feature>
<dbReference type="RefSeq" id="WP_306981960.1">
    <property type="nucleotide sequence ID" value="NZ_JAUSUA010000002.1"/>
</dbReference>
<reference evidence="2 3" key="1">
    <citation type="submission" date="2023-07" db="EMBL/GenBank/DDBJ databases">
        <title>Genomic Encyclopedia of Type Strains, Phase IV (KMG-IV): sequencing the most valuable type-strain genomes for metagenomic binning, comparative biology and taxonomic classification.</title>
        <authorList>
            <person name="Goeker M."/>
        </authorList>
    </citation>
    <scope>NUCLEOTIDE SEQUENCE [LARGE SCALE GENOMIC DNA]</scope>
    <source>
        <strain evidence="2 3">DSM 19154</strain>
    </source>
</reference>
<keyword evidence="1" id="KW-1133">Transmembrane helix</keyword>
<evidence type="ECO:0000313" key="2">
    <source>
        <dbReference type="EMBL" id="MDQ0207014.1"/>
    </source>
</evidence>
<feature type="transmembrane region" description="Helical" evidence="1">
    <location>
        <begin position="16"/>
        <end position="38"/>
    </location>
</feature>
<comment type="caution">
    <text evidence="2">The sequence shown here is derived from an EMBL/GenBank/DDBJ whole genome shotgun (WGS) entry which is preliminary data.</text>
</comment>
<protein>
    <submittedName>
        <fullName evidence="2">Uncharacterized protein</fullName>
    </submittedName>
</protein>